<accession>A0A8J8MTE9</accession>
<protein>
    <submittedName>
        <fullName evidence="1">FkbM family methyltransferase</fullName>
    </submittedName>
</protein>
<keyword evidence="2" id="KW-1185">Reference proteome</keyword>
<reference evidence="1" key="1">
    <citation type="submission" date="2020-01" db="EMBL/GenBank/DDBJ databases">
        <authorList>
            <person name="Yang Y."/>
            <person name="Kwon Y.M."/>
        </authorList>
    </citation>
    <scope>NUCLEOTIDE SEQUENCE</scope>
    <source>
        <strain evidence="1">PG104</strain>
    </source>
</reference>
<keyword evidence="1" id="KW-0808">Transferase</keyword>
<dbReference type="InterPro" id="IPR006342">
    <property type="entry name" value="FkbM_mtfrase"/>
</dbReference>
<evidence type="ECO:0000313" key="2">
    <source>
        <dbReference type="Proteomes" id="UP000679284"/>
    </source>
</evidence>
<name>A0A8J8MTE9_9RHOB</name>
<gene>
    <name evidence="1" type="ORF">GR316_07690</name>
</gene>
<dbReference type="RefSeq" id="WP_211783380.1">
    <property type="nucleotide sequence ID" value="NZ_CP047289.1"/>
</dbReference>
<keyword evidence="1" id="KW-0489">Methyltransferase</keyword>
<sequence length="530" mass="59782">MMLRTRIILRTNKFDERVAEAARTFGALPGYAFGIVVDETQGPVDIPAPYQKAAFDAGFIRRNRLSHPPMVGWRCGDYFYYAALKAWDDWDQLWMLEPDVAVHDADPSAPLRYLDEAAADVDFLCSAFRKTTPAWHWHASMEPYVPEVYGCFFPVTRINRRAADHLMKARIALSRRLPAKAMVPNDEAAAASLLKAGGFRCANLGEFGRSFTDKETFSSSGFITPRMLAQRPYDGRFYHAICDGNHLATRLTKAFDKARTDADVRRLHAIALTGDDSASPRLTEITARLRAALKDRREEMPHALDGRLMTLQGRSLTHLFAEEGDYIQNLQRSRRAFYEEGHLRKIERLLPTRRRRFVDVGAHTGNHTLFFLNEAGFETATVFEPMPRTRKSLLLNLSINGLRDRVDLRHCDHALGRAAGRGRAVFNAANWGASSVVPLEDGAAEGLPIVSLDSIAPGDPVDLVKIDLRSVLAVLEGMEALLARDRPSLLLTVWEDERDAVRDRLEPTHEIAYTEQQYPRQTLMLLRPRS</sequence>
<dbReference type="GO" id="GO:0008168">
    <property type="term" value="F:methyltransferase activity"/>
    <property type="evidence" value="ECO:0007669"/>
    <property type="project" value="UniProtKB-KW"/>
</dbReference>
<dbReference type="InterPro" id="IPR029063">
    <property type="entry name" value="SAM-dependent_MTases_sf"/>
</dbReference>
<dbReference type="SUPFAM" id="SSF53335">
    <property type="entry name" value="S-adenosyl-L-methionine-dependent methyltransferases"/>
    <property type="match status" value="1"/>
</dbReference>
<evidence type="ECO:0000313" key="1">
    <source>
        <dbReference type="EMBL" id="QUS36159.1"/>
    </source>
</evidence>
<dbReference type="GO" id="GO:0032259">
    <property type="term" value="P:methylation"/>
    <property type="evidence" value="ECO:0007669"/>
    <property type="project" value="UniProtKB-KW"/>
</dbReference>
<dbReference type="Proteomes" id="UP000679284">
    <property type="component" value="Chromosome"/>
</dbReference>
<dbReference type="KEGG" id="fap:GR316_07690"/>
<dbReference type="NCBIfam" id="TIGR01444">
    <property type="entry name" value="fkbM_fam"/>
    <property type="match status" value="1"/>
</dbReference>
<dbReference type="AlphaFoldDB" id="A0A8J8MTE9"/>
<dbReference type="Gene3D" id="3.40.50.150">
    <property type="entry name" value="Vaccinia Virus protein VP39"/>
    <property type="match status" value="1"/>
</dbReference>
<organism evidence="1 2">
    <name type="scientific">Falsirhodobacter algicola</name>
    <dbReference type="NCBI Taxonomy" id="2692330"/>
    <lineage>
        <taxon>Bacteria</taxon>
        <taxon>Pseudomonadati</taxon>
        <taxon>Pseudomonadota</taxon>
        <taxon>Alphaproteobacteria</taxon>
        <taxon>Rhodobacterales</taxon>
        <taxon>Paracoccaceae</taxon>
        <taxon>Falsirhodobacter</taxon>
    </lineage>
</organism>
<dbReference type="EMBL" id="CP047289">
    <property type="protein sequence ID" value="QUS36159.1"/>
    <property type="molecule type" value="Genomic_DNA"/>
</dbReference>
<proteinExistence type="predicted"/>